<organism evidence="2 3">
    <name type="scientific">Roseivirga spongicola</name>
    <dbReference type="NCBI Taxonomy" id="333140"/>
    <lineage>
        <taxon>Bacteria</taxon>
        <taxon>Pseudomonadati</taxon>
        <taxon>Bacteroidota</taxon>
        <taxon>Cytophagia</taxon>
        <taxon>Cytophagales</taxon>
        <taxon>Roseivirgaceae</taxon>
        <taxon>Roseivirga</taxon>
    </lineage>
</organism>
<keyword evidence="3" id="KW-1185">Reference proteome</keyword>
<evidence type="ECO:0000313" key="3">
    <source>
        <dbReference type="Proteomes" id="UP000075606"/>
    </source>
</evidence>
<feature type="domain" description="GmrSD restriction endonucleases N-terminal" evidence="1">
    <location>
        <begin position="13"/>
        <end position="154"/>
    </location>
</feature>
<comment type="caution">
    <text evidence="2">The sequence shown here is derived from an EMBL/GenBank/DDBJ whole genome shotgun (WGS) entry which is preliminary data.</text>
</comment>
<dbReference type="RefSeq" id="WP_068224525.1">
    <property type="nucleotide sequence ID" value="NZ_CP139724.1"/>
</dbReference>
<dbReference type="InterPro" id="IPR004919">
    <property type="entry name" value="GmrSD_N"/>
</dbReference>
<dbReference type="STRING" id="333140.AWW68_17030"/>
<sequence>MNNIGTADNEKLLDLYNDLKNGTLVLRPTFQRNLVWNNSHKEKFIDTILRGFPFPEIYLADGDIDLETQTSTRLVVDGQQRLDTIFSYINGEIATRGIPLFKELSAKQQTDFYDYKIVVRDLGRLDENQIIEIFQRINSVSYALNAMEINNALYEGAFISTAQTIQESKEFEALDIFSQNQYARMKDTEYILLIMATIEEGGYFTGNSEIERYIKLHNDEYADSEKIKSDITETCQMIIDLNLEPDSLWFRKTSFFTLLVELVKLKRSGTDFSKINLKAVLTDLENQILENKSTDPETNGYAKFYKYVFQGTSGRAGRIARGTLVENEIKKAVANNG</sequence>
<dbReference type="EMBL" id="LRPC01000029">
    <property type="protein sequence ID" value="KYG72607.1"/>
    <property type="molecule type" value="Genomic_DNA"/>
</dbReference>
<evidence type="ECO:0000313" key="2">
    <source>
        <dbReference type="EMBL" id="KYG72607.1"/>
    </source>
</evidence>
<evidence type="ECO:0000259" key="1">
    <source>
        <dbReference type="Pfam" id="PF03235"/>
    </source>
</evidence>
<accession>A0A150X1K2</accession>
<gene>
    <name evidence="2" type="ORF">AWW68_17030</name>
</gene>
<dbReference type="Pfam" id="PF03235">
    <property type="entry name" value="GmrSD_N"/>
    <property type="match status" value="1"/>
</dbReference>
<dbReference type="OrthoDB" id="9764212at2"/>
<dbReference type="PANTHER" id="PTHR39639">
    <property type="entry name" value="CHROMOSOME 16, WHOLE GENOME SHOTGUN SEQUENCE"/>
    <property type="match status" value="1"/>
</dbReference>
<dbReference type="AlphaFoldDB" id="A0A150X1K2"/>
<name>A0A150X1K2_9BACT</name>
<protein>
    <recommendedName>
        <fullName evidence="1">GmrSD restriction endonucleases N-terminal domain-containing protein</fullName>
    </recommendedName>
</protein>
<proteinExistence type="predicted"/>
<reference evidence="2 3" key="1">
    <citation type="submission" date="2016-01" db="EMBL/GenBank/DDBJ databases">
        <title>Genome sequencing of Roseivirga spongicola UST030701-084.</title>
        <authorList>
            <person name="Selvaratnam C."/>
            <person name="Thevarajoo S."/>
            <person name="Goh K.M."/>
            <person name="Ee R."/>
            <person name="Chan K.-G."/>
            <person name="Chong C.S."/>
        </authorList>
    </citation>
    <scope>NUCLEOTIDE SEQUENCE [LARGE SCALE GENOMIC DNA]</scope>
    <source>
        <strain evidence="2 3">UST030701-084</strain>
    </source>
</reference>
<dbReference type="PANTHER" id="PTHR39639:SF1">
    <property type="entry name" value="DUF262 DOMAIN-CONTAINING PROTEIN"/>
    <property type="match status" value="1"/>
</dbReference>
<dbReference type="Proteomes" id="UP000075606">
    <property type="component" value="Unassembled WGS sequence"/>
</dbReference>